<organism evidence="2 3">
    <name type="scientific">Candidatus Enterococcus avicola</name>
    <dbReference type="NCBI Taxonomy" id="2838561"/>
    <lineage>
        <taxon>Bacteria</taxon>
        <taxon>Bacillati</taxon>
        <taxon>Bacillota</taxon>
        <taxon>Bacilli</taxon>
        <taxon>Lactobacillales</taxon>
        <taxon>Enterococcaceae</taxon>
        <taxon>Enterococcus</taxon>
    </lineage>
</organism>
<protein>
    <recommendedName>
        <fullName evidence="4">DUF3592 domain-containing protein</fullName>
    </recommendedName>
</protein>
<evidence type="ECO:0000313" key="3">
    <source>
        <dbReference type="Proteomes" id="UP000824063"/>
    </source>
</evidence>
<evidence type="ECO:0000313" key="2">
    <source>
        <dbReference type="EMBL" id="HIZ54474.1"/>
    </source>
</evidence>
<sequence>MRRKSIYLNLRWTGILLMGMGLIFLSVAIGMQFITIDFDTAGTITNESIFRLVFLLSFGLPALILIGIGLGIFIFYSRQKRKEQDLRNRGRQIIASNLAIAPSNIRVNMQYQMYLTCTYRDARGQQYIFKSRLLRFDPLPFLNNQVTVYYDPDKMSRYFVDVDASMQNVYEL</sequence>
<keyword evidence="1" id="KW-0472">Membrane</keyword>
<proteinExistence type="predicted"/>
<comment type="caution">
    <text evidence="2">The sequence shown here is derived from an EMBL/GenBank/DDBJ whole genome shotgun (WGS) entry which is preliminary data.</text>
</comment>
<keyword evidence="1" id="KW-0812">Transmembrane</keyword>
<name>A0A9D2F946_9ENTE</name>
<reference evidence="2" key="2">
    <citation type="submission" date="2021-04" db="EMBL/GenBank/DDBJ databases">
        <authorList>
            <person name="Gilroy R."/>
        </authorList>
    </citation>
    <scope>NUCLEOTIDE SEQUENCE</scope>
    <source>
        <strain evidence="2">CHK172-16539</strain>
    </source>
</reference>
<feature type="transmembrane region" description="Helical" evidence="1">
    <location>
        <begin position="54"/>
        <end position="76"/>
    </location>
</feature>
<evidence type="ECO:0000256" key="1">
    <source>
        <dbReference type="SAM" id="Phobius"/>
    </source>
</evidence>
<gene>
    <name evidence="2" type="ORF">IAA20_11100</name>
</gene>
<accession>A0A9D2F946</accession>
<dbReference type="EMBL" id="DXBN01000255">
    <property type="protein sequence ID" value="HIZ54474.1"/>
    <property type="molecule type" value="Genomic_DNA"/>
</dbReference>
<dbReference type="Proteomes" id="UP000824063">
    <property type="component" value="Unassembled WGS sequence"/>
</dbReference>
<dbReference type="AlphaFoldDB" id="A0A9D2F946"/>
<evidence type="ECO:0008006" key="4">
    <source>
        <dbReference type="Google" id="ProtNLM"/>
    </source>
</evidence>
<feature type="transmembrane region" description="Helical" evidence="1">
    <location>
        <begin position="12"/>
        <end position="34"/>
    </location>
</feature>
<reference evidence="2" key="1">
    <citation type="journal article" date="2021" name="PeerJ">
        <title>Extensive microbial diversity within the chicken gut microbiome revealed by metagenomics and culture.</title>
        <authorList>
            <person name="Gilroy R."/>
            <person name="Ravi A."/>
            <person name="Getino M."/>
            <person name="Pursley I."/>
            <person name="Horton D.L."/>
            <person name="Alikhan N.F."/>
            <person name="Baker D."/>
            <person name="Gharbi K."/>
            <person name="Hall N."/>
            <person name="Watson M."/>
            <person name="Adriaenssens E.M."/>
            <person name="Foster-Nyarko E."/>
            <person name="Jarju S."/>
            <person name="Secka A."/>
            <person name="Antonio M."/>
            <person name="Oren A."/>
            <person name="Chaudhuri R.R."/>
            <person name="La Ragione R."/>
            <person name="Hildebrand F."/>
            <person name="Pallen M.J."/>
        </authorList>
    </citation>
    <scope>NUCLEOTIDE SEQUENCE</scope>
    <source>
        <strain evidence="2">CHK172-16539</strain>
    </source>
</reference>
<keyword evidence="1" id="KW-1133">Transmembrane helix</keyword>